<feature type="repeat" description="PPR" evidence="2">
    <location>
        <begin position="234"/>
        <end position="264"/>
    </location>
</feature>
<dbReference type="Pfam" id="PF13041">
    <property type="entry name" value="PPR_2"/>
    <property type="match status" value="3"/>
</dbReference>
<dbReference type="InterPro" id="IPR046848">
    <property type="entry name" value="E_motif"/>
</dbReference>
<accession>A0A678WDG3</accession>
<evidence type="ECO:0000256" key="2">
    <source>
        <dbReference type="PROSITE-ProRule" id="PRU00708"/>
    </source>
</evidence>
<dbReference type="FunFam" id="1.25.40.10:FF:000627">
    <property type="entry name" value="Pentatricopeptide repeat-containing protein"/>
    <property type="match status" value="1"/>
</dbReference>
<feature type="repeat" description="PPR" evidence="2">
    <location>
        <begin position="300"/>
        <end position="334"/>
    </location>
</feature>
<evidence type="ECO:0000256" key="1">
    <source>
        <dbReference type="ARBA" id="ARBA00022737"/>
    </source>
</evidence>
<dbReference type="InterPro" id="IPR002885">
    <property type="entry name" value="PPR_rpt"/>
</dbReference>
<reference evidence="3" key="1">
    <citation type="journal article" date="2018" name="Molecules">
        <title>The Pentatricopeptide Repeat Gene Family in Salvia miltiorrhiza: Genome-Wide Characterization and Expression Analysis.</title>
        <authorList>
            <person name="Li H."/>
            <person name="Li C."/>
            <person name="Deng Y."/>
            <person name="Jiang X."/>
            <person name="Lu S."/>
        </authorList>
    </citation>
    <scope>NUCLEOTIDE SEQUENCE</scope>
</reference>
<sequence>MPYRFHKLAIGISFHQIERCIPFNWRENIKPVLKKTKSDFYCSHENIIELHEINDNFMVEGLQTTLKLFASQGHLTKAFRIFPIIQRHALASASCDIFVDSLSCLLFTCTVHKLLPEGKQLHAQVITWGLQHNHVLVPKLVSHYAALNSLDDAHFVAANTHSQNPLQWNILISSYVKRGHFEEAIVAYKQMCQTRISPDSFTYPSVLKACAEQSNLDFGKEVHIAIDASSLNSDLFVQNALISMYGKCGDLETARSIFNRMLTKDEISWNSMISEYASKGMWNEAFMLFESMQESGVQANVITWNTIAGGCLRTGNFKGALELVGQMRVALCHLDPVAMIIALGASSHIGSLKLGKEIHGLAIRNSSIDYVNVKNALITLYSRCGDLTHAYIVFRSIEAKNIISWNSIISGFAQWDRSEEATFLFRELFLMHIKPNYVTLAGILPLCARVANLKHGKELHCYIARRAEFRGCLLLWNSLIDTYARSGKVSVARRLFDLLDERDAVTYTSMISGYGVQGDGKVALKLFEEMIRSQIKPDAVAMVAVLSACSHSGLVNQGQTLFEKMQIVYGITPYLEHFACMVDLYGRAGLLNKAKDIVLRMPCKPTPELWATLIGACLIHGNKDIGEWAAGKLLELKPQHSGHYVLIANMYATAGCWNKLVEVRSSMRDLGVRKDPGCAWVDIGAGVSPFLVEDTSNSQSDEIFLLLRGLTKQMKDADYAACTDSAADEEIIHGNDYS</sequence>
<protein>
    <submittedName>
        <fullName evidence="3">Pentatricopeptide repeat protein</fullName>
    </submittedName>
</protein>
<dbReference type="Gene3D" id="1.25.40.10">
    <property type="entry name" value="Tetratricopeptide repeat domain"/>
    <property type="match status" value="4"/>
</dbReference>
<dbReference type="NCBIfam" id="TIGR00756">
    <property type="entry name" value="PPR"/>
    <property type="match status" value="6"/>
</dbReference>
<dbReference type="GO" id="GO:0009451">
    <property type="term" value="P:RNA modification"/>
    <property type="evidence" value="ECO:0007669"/>
    <property type="project" value="InterPro"/>
</dbReference>
<feature type="repeat" description="PPR" evidence="2">
    <location>
        <begin position="164"/>
        <end position="198"/>
    </location>
</feature>
<feature type="repeat" description="PPR" evidence="2">
    <location>
        <begin position="265"/>
        <end position="299"/>
    </location>
</feature>
<proteinExistence type="evidence at transcript level"/>
<dbReference type="InterPro" id="IPR011990">
    <property type="entry name" value="TPR-like_helical_dom_sf"/>
</dbReference>
<dbReference type="Pfam" id="PF01535">
    <property type="entry name" value="PPR"/>
    <property type="match status" value="5"/>
</dbReference>
<dbReference type="FunFam" id="1.25.40.10:FF:000637">
    <property type="entry name" value="Pentatricopeptide repeat-containing protein"/>
    <property type="match status" value="1"/>
</dbReference>
<keyword evidence="1" id="KW-0677">Repeat</keyword>
<name>A0A678WDG3_SALMI</name>
<feature type="repeat" description="PPR" evidence="2">
    <location>
        <begin position="503"/>
        <end position="537"/>
    </location>
</feature>
<dbReference type="PANTHER" id="PTHR47926:SF375">
    <property type="entry name" value="PENTATRICOPEPTIDE REPEAT-CONTAINING PROTEIN"/>
    <property type="match status" value="1"/>
</dbReference>
<dbReference type="InterPro" id="IPR046960">
    <property type="entry name" value="PPR_At4g14850-like_plant"/>
</dbReference>
<reference evidence="3" key="2">
    <citation type="submission" date="2018-02" db="EMBL/GenBank/DDBJ databases">
        <authorList>
            <person name="Li H.Q."/>
            <person name="Lu S.F."/>
        </authorList>
    </citation>
    <scope>NUCLEOTIDE SEQUENCE</scope>
</reference>
<organism evidence="3">
    <name type="scientific">Salvia miltiorrhiza</name>
    <name type="common">Chinese sage</name>
    <dbReference type="NCBI Taxonomy" id="226208"/>
    <lineage>
        <taxon>Eukaryota</taxon>
        <taxon>Viridiplantae</taxon>
        <taxon>Streptophyta</taxon>
        <taxon>Embryophyta</taxon>
        <taxon>Tracheophyta</taxon>
        <taxon>Spermatophyta</taxon>
        <taxon>Magnoliopsida</taxon>
        <taxon>eudicotyledons</taxon>
        <taxon>Gunneridae</taxon>
        <taxon>Pentapetalae</taxon>
        <taxon>asterids</taxon>
        <taxon>lamiids</taxon>
        <taxon>Lamiales</taxon>
        <taxon>Lamiaceae</taxon>
        <taxon>Nepetoideae</taxon>
        <taxon>Mentheae</taxon>
        <taxon>Salviinae</taxon>
        <taxon>Salvia</taxon>
        <taxon>Salvia incertae sedis</taxon>
    </lineage>
</organism>
<evidence type="ECO:0000313" key="3">
    <source>
        <dbReference type="EMBL" id="AYM00569.1"/>
    </source>
</evidence>
<dbReference type="EMBL" id="MH004569">
    <property type="protein sequence ID" value="AYM00569.1"/>
    <property type="molecule type" value="mRNA"/>
</dbReference>
<dbReference type="FunFam" id="1.25.40.10:FF:000393">
    <property type="entry name" value="Pentatricopeptide repeat-containing protein At1g20230"/>
    <property type="match status" value="1"/>
</dbReference>
<dbReference type="GO" id="GO:0003723">
    <property type="term" value="F:RNA binding"/>
    <property type="evidence" value="ECO:0007669"/>
    <property type="project" value="InterPro"/>
</dbReference>
<dbReference type="SUPFAM" id="SSF48452">
    <property type="entry name" value="TPR-like"/>
    <property type="match status" value="1"/>
</dbReference>
<feature type="repeat" description="PPR" evidence="2">
    <location>
        <begin position="401"/>
        <end position="435"/>
    </location>
</feature>
<dbReference type="PANTHER" id="PTHR47926">
    <property type="entry name" value="PENTATRICOPEPTIDE REPEAT-CONTAINING PROTEIN"/>
    <property type="match status" value="1"/>
</dbReference>
<dbReference type="Pfam" id="PF20431">
    <property type="entry name" value="E_motif"/>
    <property type="match status" value="1"/>
</dbReference>
<dbReference type="AlphaFoldDB" id="A0A678WDG3"/>
<dbReference type="PROSITE" id="PS51375">
    <property type="entry name" value="PPR"/>
    <property type="match status" value="6"/>
</dbReference>